<comment type="caution">
    <text evidence="2">The sequence shown here is derived from an EMBL/GenBank/DDBJ whole genome shotgun (WGS) entry which is preliminary data.</text>
</comment>
<feature type="domain" description="RNase H type-1" evidence="1">
    <location>
        <begin position="18"/>
        <end position="61"/>
    </location>
</feature>
<dbReference type="SUPFAM" id="SSF53098">
    <property type="entry name" value="Ribonuclease H-like"/>
    <property type="match status" value="1"/>
</dbReference>
<dbReference type="GO" id="GO:0003676">
    <property type="term" value="F:nucleic acid binding"/>
    <property type="evidence" value="ECO:0007669"/>
    <property type="project" value="InterPro"/>
</dbReference>
<dbReference type="AlphaFoldDB" id="A0A835EMP7"/>
<dbReference type="PANTHER" id="PTHR47723">
    <property type="entry name" value="OS05G0353850 PROTEIN"/>
    <property type="match status" value="1"/>
</dbReference>
<evidence type="ECO:0000313" key="3">
    <source>
        <dbReference type="Proteomes" id="UP000636709"/>
    </source>
</evidence>
<organism evidence="2 3">
    <name type="scientific">Digitaria exilis</name>
    <dbReference type="NCBI Taxonomy" id="1010633"/>
    <lineage>
        <taxon>Eukaryota</taxon>
        <taxon>Viridiplantae</taxon>
        <taxon>Streptophyta</taxon>
        <taxon>Embryophyta</taxon>
        <taxon>Tracheophyta</taxon>
        <taxon>Spermatophyta</taxon>
        <taxon>Magnoliopsida</taxon>
        <taxon>Liliopsida</taxon>
        <taxon>Poales</taxon>
        <taxon>Poaceae</taxon>
        <taxon>PACMAD clade</taxon>
        <taxon>Panicoideae</taxon>
        <taxon>Panicodae</taxon>
        <taxon>Paniceae</taxon>
        <taxon>Anthephorinae</taxon>
        <taxon>Digitaria</taxon>
    </lineage>
</organism>
<dbReference type="Pfam" id="PF13456">
    <property type="entry name" value="RVT_3"/>
    <property type="match status" value="1"/>
</dbReference>
<dbReference type="InterPro" id="IPR012337">
    <property type="entry name" value="RNaseH-like_sf"/>
</dbReference>
<dbReference type="EMBL" id="JACEFO010001822">
    <property type="protein sequence ID" value="KAF8701127.1"/>
    <property type="molecule type" value="Genomic_DNA"/>
</dbReference>
<sequence>MDGSFVAQVGGAGAGIVALLHRCSDAAEAEASACMIGLRLATQWAPGRVVLEMDCAQARDYARMLEELKVVQVKRECNLVADELAKLARNSNKSVLWLDDAPACVTHLLENDCTMVS</sequence>
<gene>
    <name evidence="2" type="ORF">HU200_033788</name>
</gene>
<evidence type="ECO:0000313" key="2">
    <source>
        <dbReference type="EMBL" id="KAF8701127.1"/>
    </source>
</evidence>
<dbReference type="GO" id="GO:0004523">
    <property type="term" value="F:RNA-DNA hybrid ribonuclease activity"/>
    <property type="evidence" value="ECO:0007669"/>
    <property type="project" value="InterPro"/>
</dbReference>
<keyword evidence="3" id="KW-1185">Reference proteome</keyword>
<evidence type="ECO:0000259" key="1">
    <source>
        <dbReference type="Pfam" id="PF13456"/>
    </source>
</evidence>
<dbReference type="InterPro" id="IPR002156">
    <property type="entry name" value="RNaseH_domain"/>
</dbReference>
<dbReference type="OrthoDB" id="690004at2759"/>
<reference evidence="2" key="1">
    <citation type="submission" date="2020-07" db="EMBL/GenBank/DDBJ databases">
        <title>Genome sequence and genetic diversity analysis of an under-domesticated orphan crop, white fonio (Digitaria exilis).</title>
        <authorList>
            <person name="Bennetzen J.L."/>
            <person name="Chen S."/>
            <person name="Ma X."/>
            <person name="Wang X."/>
            <person name="Yssel A.E.J."/>
            <person name="Chaluvadi S.R."/>
            <person name="Johnson M."/>
            <person name="Gangashetty P."/>
            <person name="Hamidou F."/>
            <person name="Sanogo M.D."/>
            <person name="Zwaenepoel A."/>
            <person name="Wallace J."/>
            <person name="Van De Peer Y."/>
            <person name="Van Deynze A."/>
        </authorList>
    </citation>
    <scope>NUCLEOTIDE SEQUENCE</scope>
    <source>
        <tissue evidence="2">Leaves</tissue>
    </source>
</reference>
<dbReference type="Proteomes" id="UP000636709">
    <property type="component" value="Unassembled WGS sequence"/>
</dbReference>
<accession>A0A835EMP7</accession>
<dbReference type="PANTHER" id="PTHR47723:SF24">
    <property type="entry name" value="RNASE H TYPE-1 DOMAIN-CONTAINING PROTEIN"/>
    <property type="match status" value="1"/>
</dbReference>
<protein>
    <recommendedName>
        <fullName evidence="1">RNase H type-1 domain-containing protein</fullName>
    </recommendedName>
</protein>
<name>A0A835EMP7_9POAL</name>
<dbReference type="InterPro" id="IPR053151">
    <property type="entry name" value="RNase_H-like"/>
</dbReference>
<proteinExistence type="predicted"/>